<sequence>MFSYLGKKVLLAFCIQNSSRSDLLQLNRLNLSIVIAWLHDPYSPQQHEQHQLLLFGEHLGRVLTIKDIKDSKFNQELVDEIKEIFLSAKSACTSVLFLYDQEWDA</sequence>
<protein>
    <submittedName>
        <fullName evidence="2">Uncharacterized protein</fullName>
    </submittedName>
</protein>
<organism evidence="1 2">
    <name type="scientific">Ditylenchus dipsaci</name>
    <dbReference type="NCBI Taxonomy" id="166011"/>
    <lineage>
        <taxon>Eukaryota</taxon>
        <taxon>Metazoa</taxon>
        <taxon>Ecdysozoa</taxon>
        <taxon>Nematoda</taxon>
        <taxon>Chromadorea</taxon>
        <taxon>Rhabditida</taxon>
        <taxon>Tylenchina</taxon>
        <taxon>Tylenchomorpha</taxon>
        <taxon>Sphaerularioidea</taxon>
        <taxon>Anguinidae</taxon>
        <taxon>Anguininae</taxon>
        <taxon>Ditylenchus</taxon>
    </lineage>
</organism>
<keyword evidence="1" id="KW-1185">Reference proteome</keyword>
<proteinExistence type="predicted"/>
<dbReference type="AlphaFoldDB" id="A0A915EET3"/>
<evidence type="ECO:0000313" key="2">
    <source>
        <dbReference type="WBParaSite" id="jg5336"/>
    </source>
</evidence>
<evidence type="ECO:0000313" key="1">
    <source>
        <dbReference type="Proteomes" id="UP000887574"/>
    </source>
</evidence>
<name>A0A915EET3_9BILA</name>
<dbReference type="Proteomes" id="UP000887574">
    <property type="component" value="Unplaced"/>
</dbReference>
<dbReference type="WBParaSite" id="jg5336">
    <property type="protein sequence ID" value="jg5336"/>
    <property type="gene ID" value="jg5336"/>
</dbReference>
<accession>A0A915EET3</accession>
<reference evidence="2" key="1">
    <citation type="submission" date="2022-11" db="UniProtKB">
        <authorList>
            <consortium name="WormBaseParasite"/>
        </authorList>
    </citation>
    <scope>IDENTIFICATION</scope>
</reference>